<organism evidence="20 21">
    <name type="scientific">Bryocella elongata</name>
    <dbReference type="NCBI Taxonomy" id="863522"/>
    <lineage>
        <taxon>Bacteria</taxon>
        <taxon>Pseudomonadati</taxon>
        <taxon>Acidobacteriota</taxon>
        <taxon>Terriglobia</taxon>
        <taxon>Terriglobales</taxon>
        <taxon>Acidobacteriaceae</taxon>
        <taxon>Bryocella</taxon>
    </lineage>
</organism>
<evidence type="ECO:0000256" key="1">
    <source>
        <dbReference type="ARBA" id="ARBA00004496"/>
    </source>
</evidence>
<dbReference type="Pfam" id="PF13507">
    <property type="entry name" value="GATase_5"/>
    <property type="match status" value="1"/>
</dbReference>
<dbReference type="Pfam" id="PF18072">
    <property type="entry name" value="FGAR-AT_linker"/>
    <property type="match status" value="1"/>
</dbReference>
<evidence type="ECO:0000256" key="13">
    <source>
        <dbReference type="ARBA" id="ARBA00057317"/>
    </source>
</evidence>
<gene>
    <name evidence="14" type="primary">purL</name>
    <name evidence="20" type="ORF">SAMN05421819_2289</name>
</gene>
<dbReference type="Pfam" id="PF02769">
    <property type="entry name" value="AIRS_C"/>
    <property type="match status" value="2"/>
</dbReference>
<dbReference type="CDD" id="cd02203">
    <property type="entry name" value="PurL_repeat1"/>
    <property type="match status" value="1"/>
</dbReference>
<feature type="binding site" evidence="14">
    <location>
        <position position="750"/>
    </location>
    <ligand>
        <name>Mg(2+)</name>
        <dbReference type="ChEBI" id="CHEBI:18420"/>
    </ligand>
</feature>
<dbReference type="GO" id="GO:0005524">
    <property type="term" value="F:ATP binding"/>
    <property type="evidence" value="ECO:0007669"/>
    <property type="project" value="UniProtKB-UniRule"/>
</dbReference>
<dbReference type="Gene3D" id="3.30.1330.10">
    <property type="entry name" value="PurM-like, N-terminal domain"/>
    <property type="match status" value="2"/>
</dbReference>
<keyword evidence="10 14" id="KW-0460">Magnesium</keyword>
<dbReference type="UniPathway" id="UPA00074">
    <property type="reaction ID" value="UER00128"/>
</dbReference>
<dbReference type="SUPFAM" id="SSF55326">
    <property type="entry name" value="PurM N-terminal domain-like"/>
    <property type="match status" value="2"/>
</dbReference>
<feature type="active site" evidence="14">
    <location>
        <position position="1275"/>
    </location>
</feature>
<comment type="similarity">
    <text evidence="3 14">In the N-terminal section; belongs to the FGAMS family.</text>
</comment>
<comment type="pathway">
    <text evidence="2 14">Purine metabolism; IMP biosynthesis via de novo pathway; 5-amino-1-(5-phospho-D-ribosyl)imidazole from N(2)-formyl-N(1)-(5-phospho-D-ribosyl)glycinamide: step 1/2.</text>
</comment>
<dbReference type="SUPFAM" id="SSF82697">
    <property type="entry name" value="PurS-like"/>
    <property type="match status" value="1"/>
</dbReference>
<keyword evidence="5 14" id="KW-0436">Ligase</keyword>
<feature type="domain" description="Phosphoribosylformylglycinamidine synthase N-terminal" evidence="18">
    <location>
        <begin position="52"/>
        <end position="166"/>
    </location>
</feature>
<dbReference type="SUPFAM" id="SSF109736">
    <property type="entry name" value="FGAM synthase PurL, linker domain"/>
    <property type="match status" value="1"/>
</dbReference>
<dbReference type="Gene3D" id="1.10.8.750">
    <property type="entry name" value="Phosphoribosylformylglycinamidine synthase, linker domain"/>
    <property type="match status" value="1"/>
</dbReference>
<dbReference type="Proteomes" id="UP000236728">
    <property type="component" value="Unassembled WGS sequence"/>
</dbReference>
<dbReference type="FunFam" id="3.90.650.10:FF:000024">
    <property type="entry name" value="Phosphoribosylformylglycinamidine synthase"/>
    <property type="match status" value="1"/>
</dbReference>
<evidence type="ECO:0000256" key="3">
    <source>
        <dbReference type="ARBA" id="ARBA00008608"/>
    </source>
</evidence>
<evidence type="ECO:0000256" key="8">
    <source>
        <dbReference type="ARBA" id="ARBA00022755"/>
    </source>
</evidence>
<dbReference type="NCBIfam" id="NF003672">
    <property type="entry name" value="PRK05297.1"/>
    <property type="match status" value="1"/>
</dbReference>
<comment type="caution">
    <text evidence="14">Lacks conserved residue(s) required for the propagation of feature annotation.</text>
</comment>
<evidence type="ECO:0000256" key="7">
    <source>
        <dbReference type="ARBA" id="ARBA00022741"/>
    </source>
</evidence>
<dbReference type="Pfam" id="PF18076">
    <property type="entry name" value="FGAR-AT_N"/>
    <property type="match status" value="1"/>
</dbReference>
<proteinExistence type="inferred from homology"/>
<dbReference type="FunFam" id="3.40.50.880:FF:000008">
    <property type="entry name" value="Phosphoribosylformylglycinamidine synthase"/>
    <property type="match status" value="1"/>
</dbReference>
<dbReference type="NCBIfam" id="TIGR01735">
    <property type="entry name" value="FGAM_synt"/>
    <property type="match status" value="1"/>
</dbReference>
<feature type="binding site" evidence="14">
    <location>
        <begin position="323"/>
        <end position="334"/>
    </location>
    <ligand>
        <name>ATP</name>
        <dbReference type="ChEBI" id="CHEBI:30616"/>
    </ligand>
</feature>
<feature type="domain" description="PurM-like C-terminal" evidence="16">
    <location>
        <begin position="443"/>
        <end position="602"/>
    </location>
</feature>
<dbReference type="Gene3D" id="3.90.650.10">
    <property type="entry name" value="PurM-like C-terminal domain"/>
    <property type="match status" value="2"/>
</dbReference>
<evidence type="ECO:0000313" key="21">
    <source>
        <dbReference type="Proteomes" id="UP000236728"/>
    </source>
</evidence>
<evidence type="ECO:0000256" key="2">
    <source>
        <dbReference type="ARBA" id="ARBA00004920"/>
    </source>
</evidence>
<dbReference type="CDD" id="cd01740">
    <property type="entry name" value="GATase1_FGAR_AT"/>
    <property type="match status" value="1"/>
</dbReference>
<dbReference type="GO" id="GO:0006189">
    <property type="term" value="P:'de novo' IMP biosynthetic process"/>
    <property type="evidence" value="ECO:0007669"/>
    <property type="project" value="UniProtKB-UniRule"/>
</dbReference>
<keyword evidence="6 14" id="KW-0479">Metal-binding</keyword>
<keyword evidence="9 14" id="KW-0067">ATP-binding</keyword>
<evidence type="ECO:0000259" key="17">
    <source>
        <dbReference type="Pfam" id="PF18072"/>
    </source>
</evidence>
<dbReference type="InterPro" id="IPR029062">
    <property type="entry name" value="Class_I_gatase-like"/>
</dbReference>
<keyword evidence="7 14" id="KW-0547">Nucleotide-binding</keyword>
<comment type="subcellular location">
    <subcellularLocation>
        <location evidence="1 14">Cytoplasm</location>
    </subcellularLocation>
</comment>
<name>A0A1H5YGT4_9BACT</name>
<dbReference type="InterPro" id="IPR010918">
    <property type="entry name" value="PurM-like_C_dom"/>
</dbReference>
<evidence type="ECO:0000256" key="4">
    <source>
        <dbReference type="ARBA" id="ARBA00022490"/>
    </source>
</evidence>
<evidence type="ECO:0000259" key="18">
    <source>
        <dbReference type="Pfam" id="PF18076"/>
    </source>
</evidence>
<evidence type="ECO:0000256" key="12">
    <source>
        <dbReference type="ARBA" id="ARBA00052585"/>
    </source>
</evidence>
<dbReference type="GO" id="GO:0046872">
    <property type="term" value="F:metal ion binding"/>
    <property type="evidence" value="ECO:0007669"/>
    <property type="project" value="UniProtKB-KW"/>
</dbReference>
<dbReference type="OrthoDB" id="9804441at2"/>
<dbReference type="PROSITE" id="PS51273">
    <property type="entry name" value="GATASE_TYPE_1"/>
    <property type="match status" value="1"/>
</dbReference>
<evidence type="ECO:0000256" key="11">
    <source>
        <dbReference type="ARBA" id="ARBA00022962"/>
    </source>
</evidence>
<feature type="region of interest" description="Disordered" evidence="15">
    <location>
        <begin position="320"/>
        <end position="341"/>
    </location>
</feature>
<comment type="catalytic activity">
    <reaction evidence="12 14">
        <text>N(2)-formyl-N(1)-(5-phospho-beta-D-ribosyl)glycinamide + L-glutamine + ATP + H2O = 2-formamido-N(1)-(5-O-phospho-beta-D-ribosyl)acetamidine + L-glutamate + ADP + phosphate + H(+)</text>
        <dbReference type="Rhea" id="RHEA:17129"/>
        <dbReference type="ChEBI" id="CHEBI:15377"/>
        <dbReference type="ChEBI" id="CHEBI:15378"/>
        <dbReference type="ChEBI" id="CHEBI:29985"/>
        <dbReference type="ChEBI" id="CHEBI:30616"/>
        <dbReference type="ChEBI" id="CHEBI:43474"/>
        <dbReference type="ChEBI" id="CHEBI:58359"/>
        <dbReference type="ChEBI" id="CHEBI:147286"/>
        <dbReference type="ChEBI" id="CHEBI:147287"/>
        <dbReference type="ChEBI" id="CHEBI:456216"/>
        <dbReference type="EC" id="6.3.5.3"/>
    </reaction>
</comment>
<evidence type="ECO:0000313" key="20">
    <source>
        <dbReference type="EMBL" id="SEG22890.1"/>
    </source>
</evidence>
<sequence length="1306" mass="139089">MPAAIAHAPEDTQTTIVRILPGPSALTEFEAARLLARLQQIDPAVTAVAAHYLYLLQLPESAQLNESRLHELLDLQGLEAGGGAALADIAAAQHLYIGPRMGTQSPWSSKATDILHNTGFTAVQRFERGRVIAIAGASDLNALAPALHDRMTESVFAEEAALRTLFTPREPKPLTHIDVLARGAAAIEEADRALGLSLAADEIAYLVAEFERLQRNPTDVELYMFAQANSEHCRHKIFNANWTVNGAKQPKSLFGMIRNTYEQSSEGVLSAYKDNAAVIVGSRGGRFFPDPLTRVYGAHEEDIHILCKVETHNHPTAISPFPGAATGSGGEIRDEGATGRGAKPKAGLGGFTVSNLNLPQAPQPWERKPSRPAHIASPLDIMIEGPLGAAAFNNEFGRPNLCGYFRTYEAEHNGTVFGYHKPIMLAGGLGNIRAEHVDKGAMKPGYALIALGGPAMLIGLGGGAASSSNSSNTELDFASVQRDNPEMERRAQEVIDRCWQQGEANPIAFIHDVGAGGLSNAFPELVKDGGDGRLGGTFDLAKVPRGEAGLSPLELWSNESQERYVLAVAPEKLAEFEAICERERCPFAVVGYATDEPRLVLTDSSSSTTPGSLSGPLALDPGPCPIDLPLQTLFGKPPKMERSFTRTSATTAPLDLSGIELEDAIARVLQMPSVASKSFLITIGDRTVGGLTVQDQMVGPWQVPVADCAVTMTAFGATTGEAMAIGERTPLAVTNAAASARMAVGEVITNLAGTAIGKLSDIKLSANWMAAASEPGQNEALYDAVHAVGMELCPALGMTIPVGKDSMSMRTAWNEDSEKKSVVAPLSLIVSGFAPVSDTRRTLTPQVLDDGSPLLLIDLGEGKNRLGGSALAQAYGLPSGDTPDTPEPAKLKAFFEIIQRLNNEGVLLAYHDRSDGGLLATLLEMAFASQCGFEINIGRDTLGALFSEELGAVIQIDREHIVPVLETFIGAGISASLIGVTDCNSTVSIFQGGNLLYTAERIGLHKLWASTSFHIQSLRDNPATAAEEFALLDDELRPGLFVDVPFDANENIAAPYLNLAKPRVAILREQGVNGQVEMGASFDRAGFEAVDVHMSDLLSGREDLARFQGLAACGGFSYGDVLGAGSGWARTILFNDKLAEMFATYFARPDTFSLGVCNGCQSLAQLRTIIPGAGHWPLFTRNVSARFEARLCMAEITATNSLFFEGMVGGRAPIVVSHGEGYAAAAPDATIAIRYIDTYGNATQHYPLNPNGSANAAAGFTSADGRALVLMPHPERIALGLNHSWTRSLTNSPWQRMFDNARKWVG</sequence>
<dbReference type="CDD" id="cd02204">
    <property type="entry name" value="PurL_repeat2"/>
    <property type="match status" value="1"/>
</dbReference>
<dbReference type="InterPro" id="IPR036604">
    <property type="entry name" value="PurS-like_sf"/>
</dbReference>
<evidence type="ECO:0000256" key="10">
    <source>
        <dbReference type="ARBA" id="ARBA00022842"/>
    </source>
</evidence>
<dbReference type="PANTHER" id="PTHR10099">
    <property type="entry name" value="PHOSPHORIBOSYLFORMYLGLYCINAMIDINE SYNTHASE"/>
    <property type="match status" value="1"/>
</dbReference>
<comment type="function">
    <text evidence="13 14">Phosphoribosylformylglycinamidine synthase involved in the purines biosynthetic pathway. Catalyzes the ATP-dependent conversion of formylglycinamide ribonucleotide (FGAR) and glutamine to yield formylglycinamidine ribonucleotide (FGAM) and glutamate.</text>
</comment>
<dbReference type="GO" id="GO:0005737">
    <property type="term" value="C:cytoplasm"/>
    <property type="evidence" value="ECO:0007669"/>
    <property type="project" value="UniProtKB-SubCell"/>
</dbReference>
<feature type="domain" description="FGAR-AT PurM N-terminal-like" evidence="19">
    <location>
        <begin position="676"/>
        <end position="835"/>
    </location>
</feature>
<feature type="binding site" evidence="14">
    <location>
        <position position="746"/>
    </location>
    <ligand>
        <name>Mg(2+)</name>
        <dbReference type="ChEBI" id="CHEBI:18420"/>
    </ligand>
</feature>
<dbReference type="FunFam" id="3.30.1330.10:FF:000002">
    <property type="entry name" value="Phosphoribosylformylglycinamidine synthase"/>
    <property type="match status" value="1"/>
</dbReference>
<dbReference type="EC" id="6.3.5.3" evidence="14"/>
<evidence type="ECO:0000256" key="14">
    <source>
        <dbReference type="HAMAP-Rule" id="MF_00419"/>
    </source>
</evidence>
<feature type="binding site" evidence="14">
    <location>
        <position position="707"/>
    </location>
    <ligand>
        <name>Mg(2+)</name>
        <dbReference type="ChEBI" id="CHEBI:18420"/>
    </ligand>
</feature>
<feature type="binding site" evidence="14">
    <location>
        <position position="706"/>
    </location>
    <ligand>
        <name>ATP</name>
        <dbReference type="ChEBI" id="CHEBI:30616"/>
    </ligand>
</feature>
<evidence type="ECO:0000256" key="9">
    <source>
        <dbReference type="ARBA" id="ARBA00022840"/>
    </source>
</evidence>
<accession>A0A1H5YGT4</accession>
<keyword evidence="11 14" id="KW-0315">Glutamine amidotransferase</keyword>
<dbReference type="RefSeq" id="WP_103933153.1">
    <property type="nucleotide sequence ID" value="NZ_FNVA01000003.1"/>
</dbReference>
<dbReference type="InterPro" id="IPR036921">
    <property type="entry name" value="PurM-like_N_sf"/>
</dbReference>
<dbReference type="EMBL" id="FNVA01000003">
    <property type="protein sequence ID" value="SEG22890.1"/>
    <property type="molecule type" value="Genomic_DNA"/>
</dbReference>
<dbReference type="InterPro" id="IPR041609">
    <property type="entry name" value="PurL_linker"/>
</dbReference>
<dbReference type="GO" id="GO:0004642">
    <property type="term" value="F:phosphoribosylformylglycinamidine synthase activity"/>
    <property type="evidence" value="ECO:0007669"/>
    <property type="project" value="UniProtKB-UniRule"/>
</dbReference>
<feature type="domain" description="PurM-like C-terminal" evidence="16">
    <location>
        <begin position="856"/>
        <end position="981"/>
    </location>
</feature>
<keyword evidence="21" id="KW-1185">Reference proteome</keyword>
<keyword evidence="4 14" id="KW-0963">Cytoplasm</keyword>
<feature type="active site" description="Nucleophile" evidence="14">
    <location>
        <position position="1157"/>
    </location>
</feature>
<keyword evidence="8 14" id="KW-0658">Purine biosynthesis</keyword>
<dbReference type="SUPFAM" id="SSF56042">
    <property type="entry name" value="PurM C-terminal domain-like"/>
    <property type="match status" value="2"/>
</dbReference>
<evidence type="ECO:0000259" key="16">
    <source>
        <dbReference type="Pfam" id="PF02769"/>
    </source>
</evidence>
<dbReference type="InterPro" id="IPR055181">
    <property type="entry name" value="FGAR-AT_PurM_N-like"/>
</dbReference>
<evidence type="ECO:0000256" key="6">
    <source>
        <dbReference type="ARBA" id="ARBA00022723"/>
    </source>
</evidence>
<dbReference type="HAMAP" id="MF_00419">
    <property type="entry name" value="PurL_1"/>
    <property type="match status" value="1"/>
</dbReference>
<reference evidence="20 21" key="1">
    <citation type="submission" date="2016-10" db="EMBL/GenBank/DDBJ databases">
        <authorList>
            <person name="de Groot N.N."/>
        </authorList>
    </citation>
    <scope>NUCLEOTIDE SEQUENCE [LARGE SCALE GENOMIC DNA]</scope>
    <source>
        <strain evidence="20 21">DSM 22489</strain>
    </source>
</reference>
<dbReference type="FunFam" id="1.10.8.750:FF:000002">
    <property type="entry name" value="Phosphoribosylformylglycinamidine synthase"/>
    <property type="match status" value="1"/>
</dbReference>
<feature type="active site" evidence="14">
    <location>
        <position position="1273"/>
    </location>
</feature>
<dbReference type="FunFam" id="3.30.1330.10:FF:000005">
    <property type="entry name" value="Phosphoribosylformylglycinamidine synthase"/>
    <property type="match status" value="1"/>
</dbReference>
<dbReference type="Gene3D" id="3.40.50.880">
    <property type="match status" value="1"/>
</dbReference>
<feature type="binding site" evidence="14">
    <location>
        <position position="912"/>
    </location>
    <ligand>
        <name>Mg(2+)</name>
        <dbReference type="ChEBI" id="CHEBI:18420"/>
    </ligand>
</feature>
<evidence type="ECO:0000259" key="19">
    <source>
        <dbReference type="Pfam" id="PF22689"/>
    </source>
</evidence>
<evidence type="ECO:0000256" key="5">
    <source>
        <dbReference type="ARBA" id="ARBA00022598"/>
    </source>
</evidence>
<feature type="domain" description="Phosphoribosylformylglycinamidine synthase linker" evidence="17">
    <location>
        <begin position="187"/>
        <end position="236"/>
    </location>
</feature>
<dbReference type="InterPro" id="IPR010073">
    <property type="entry name" value="PurL_large"/>
</dbReference>
<dbReference type="SUPFAM" id="SSF52317">
    <property type="entry name" value="Class I glutamine amidotransferase-like"/>
    <property type="match status" value="1"/>
</dbReference>
<evidence type="ECO:0000256" key="15">
    <source>
        <dbReference type="SAM" id="MobiDB-lite"/>
    </source>
</evidence>
<comment type="subunit">
    <text evidence="14">Monomer.</text>
</comment>
<dbReference type="InterPro" id="IPR036676">
    <property type="entry name" value="PurM-like_C_sf"/>
</dbReference>
<dbReference type="InterPro" id="IPR040707">
    <property type="entry name" value="FGAR-AT_N"/>
</dbReference>
<feature type="binding site" evidence="14">
    <location>
        <position position="914"/>
    </location>
    <ligand>
        <name>ATP</name>
        <dbReference type="ChEBI" id="CHEBI:30616"/>
    </ligand>
</feature>
<dbReference type="Pfam" id="PF22689">
    <property type="entry name" value="FGAR-AT_PurM_N-like"/>
    <property type="match status" value="1"/>
</dbReference>
<dbReference type="SMART" id="SM01211">
    <property type="entry name" value="GATase_5"/>
    <property type="match status" value="1"/>
</dbReference>
<dbReference type="PANTHER" id="PTHR10099:SF1">
    <property type="entry name" value="PHOSPHORIBOSYLFORMYLGLYCINAMIDINE SYNTHASE"/>
    <property type="match status" value="1"/>
</dbReference>
<protein>
    <recommendedName>
        <fullName evidence="14">Phosphoribosylformylglycinamidine synthase</fullName>
        <shortName evidence="14">FGAM synthase</shortName>
        <shortName evidence="14">FGAMS</shortName>
        <ecNumber evidence="14">6.3.5.3</ecNumber>
    </recommendedName>
    <alternativeName>
        <fullName evidence="14">Formylglycinamide ribonucleotide amidotransferase</fullName>
        <shortName evidence="14">FGAR amidotransferase</shortName>
        <shortName evidence="14">FGAR-AT</shortName>
    </alternativeName>
</protein>